<organism evidence="17 18">
    <name type="scientific">Hyphopichia burtonii NRRL Y-1933</name>
    <dbReference type="NCBI Taxonomy" id="984485"/>
    <lineage>
        <taxon>Eukaryota</taxon>
        <taxon>Fungi</taxon>
        <taxon>Dikarya</taxon>
        <taxon>Ascomycota</taxon>
        <taxon>Saccharomycotina</taxon>
        <taxon>Pichiomycetes</taxon>
        <taxon>Debaryomycetaceae</taxon>
        <taxon>Hyphopichia</taxon>
    </lineage>
</organism>
<evidence type="ECO:0000256" key="5">
    <source>
        <dbReference type="ARBA" id="ARBA00022603"/>
    </source>
</evidence>
<dbReference type="EMBL" id="KV454542">
    <property type="protein sequence ID" value="ODV66417.1"/>
    <property type="molecule type" value="Genomic_DNA"/>
</dbReference>
<dbReference type="STRING" id="984485.A0A1E4RGM1"/>
<evidence type="ECO:0000313" key="17">
    <source>
        <dbReference type="EMBL" id="ODV66417.1"/>
    </source>
</evidence>
<evidence type="ECO:0000256" key="2">
    <source>
        <dbReference type="ARBA" id="ARBA00005265"/>
    </source>
</evidence>
<protein>
    <recommendedName>
        <fullName evidence="4 15">tRNA:m(4)X modification enzyme TRM13</fullName>
        <ecNumber evidence="3 15">2.1.1.225</ecNumber>
    </recommendedName>
</protein>
<comment type="function">
    <text evidence="1 15">tRNA methylase which 2'-O-methylates cytidine(4) in tRNA(Pro) and tRNA(Gly)(GCC), and adenosine(4) in tRNA(His).</text>
</comment>
<dbReference type="InterPro" id="IPR007871">
    <property type="entry name" value="Methyltransferase_TRM13"/>
</dbReference>
<evidence type="ECO:0000256" key="9">
    <source>
        <dbReference type="ARBA" id="ARBA00022723"/>
    </source>
</evidence>
<dbReference type="AlphaFoldDB" id="A0A1E4RGM1"/>
<dbReference type="InterPro" id="IPR022776">
    <property type="entry name" value="TRM13/UPF0224_CHHC_Znf_dom"/>
</dbReference>
<reference evidence="18" key="1">
    <citation type="submission" date="2016-05" db="EMBL/GenBank/DDBJ databases">
        <title>Comparative genomics of biotechnologically important yeasts.</title>
        <authorList>
            <consortium name="DOE Joint Genome Institute"/>
            <person name="Riley R."/>
            <person name="Haridas S."/>
            <person name="Wolfe K.H."/>
            <person name="Lopes M.R."/>
            <person name="Hittinger C.T."/>
            <person name="Goker M."/>
            <person name="Salamov A."/>
            <person name="Wisecaver J."/>
            <person name="Long T.M."/>
            <person name="Aerts A.L."/>
            <person name="Barry K."/>
            <person name="Choi C."/>
            <person name="Clum A."/>
            <person name="Coughlan A.Y."/>
            <person name="Deshpande S."/>
            <person name="Douglass A.P."/>
            <person name="Hanson S.J."/>
            <person name="Klenk H.-P."/>
            <person name="Labutti K."/>
            <person name="Lapidus A."/>
            <person name="Lindquist E."/>
            <person name="Lipzen A."/>
            <person name="Meier-Kolthoff J.P."/>
            <person name="Ohm R.A."/>
            <person name="Otillar R.P."/>
            <person name="Pangilinan J."/>
            <person name="Peng Y."/>
            <person name="Rokas A."/>
            <person name="Rosa C.A."/>
            <person name="Scheuner C."/>
            <person name="Sibirny A.A."/>
            <person name="Slot J.C."/>
            <person name="Stielow J.B."/>
            <person name="Sun H."/>
            <person name="Kurtzman C.P."/>
            <person name="Blackwell M."/>
            <person name="Grigoriev I.V."/>
            <person name="Jeffries T.W."/>
        </authorList>
    </citation>
    <scope>NUCLEOTIDE SEQUENCE [LARGE SCALE GENOMIC DNA]</scope>
    <source>
        <strain evidence="18">NRRL Y-1933</strain>
    </source>
</reference>
<comment type="catalytic activity">
    <reaction evidence="13 15">
        <text>cytidine(4) in tRNA(Gly)(GCC) + S-adenosyl-L-methionine = 2'-O-methylcytidine(4) in tRNA(Gly)(GCC) + S-adenosyl-L-homocysteine + H(+)</text>
        <dbReference type="Rhea" id="RHEA:43192"/>
        <dbReference type="Rhea" id="RHEA-COMP:10399"/>
        <dbReference type="Rhea" id="RHEA-COMP:10400"/>
        <dbReference type="ChEBI" id="CHEBI:15378"/>
        <dbReference type="ChEBI" id="CHEBI:57856"/>
        <dbReference type="ChEBI" id="CHEBI:59789"/>
        <dbReference type="ChEBI" id="CHEBI:74495"/>
        <dbReference type="ChEBI" id="CHEBI:82748"/>
        <dbReference type="EC" id="2.1.1.225"/>
    </reaction>
</comment>
<evidence type="ECO:0000256" key="4">
    <source>
        <dbReference type="ARBA" id="ARBA00015883"/>
    </source>
</evidence>
<name>A0A1E4RGM1_9ASCO</name>
<comment type="catalytic activity">
    <reaction evidence="14 15">
        <text>adenosine(4) in tRNA(His) + S-adenosyl-L-methionine = 2'-O-methyladenosine(4) in tRNA(His) + S-adenosyl-L-homocysteine + H(+)</text>
        <dbReference type="Rhea" id="RHEA:43196"/>
        <dbReference type="Rhea" id="RHEA-COMP:10401"/>
        <dbReference type="Rhea" id="RHEA-COMP:10402"/>
        <dbReference type="ChEBI" id="CHEBI:15378"/>
        <dbReference type="ChEBI" id="CHEBI:57856"/>
        <dbReference type="ChEBI" id="CHEBI:59789"/>
        <dbReference type="ChEBI" id="CHEBI:74411"/>
        <dbReference type="ChEBI" id="CHEBI:74477"/>
        <dbReference type="EC" id="2.1.1.225"/>
    </reaction>
</comment>
<keyword evidence="6 15" id="KW-0808">Transferase</keyword>
<comment type="similarity">
    <text evidence="2 15">Belongs to the methyltransferase TRM13 family.</text>
</comment>
<keyword evidence="9 15" id="KW-0479">Metal-binding</keyword>
<evidence type="ECO:0000256" key="10">
    <source>
        <dbReference type="ARBA" id="ARBA00022771"/>
    </source>
</evidence>
<evidence type="ECO:0000313" key="18">
    <source>
        <dbReference type="Proteomes" id="UP000095085"/>
    </source>
</evidence>
<evidence type="ECO:0000256" key="6">
    <source>
        <dbReference type="ARBA" id="ARBA00022679"/>
    </source>
</evidence>
<evidence type="ECO:0000256" key="15">
    <source>
        <dbReference type="RuleBase" id="RU367103"/>
    </source>
</evidence>
<keyword evidence="8 15" id="KW-0819">tRNA processing</keyword>
<gene>
    <name evidence="17" type="ORF">HYPBUDRAFT_140733</name>
</gene>
<dbReference type="GO" id="GO:0002128">
    <property type="term" value="P:tRNA nucleoside ribose methylation"/>
    <property type="evidence" value="ECO:0007669"/>
    <property type="project" value="EnsemblFungi"/>
</dbReference>
<accession>A0A1E4RGM1</accession>
<keyword evidence="18" id="KW-1185">Reference proteome</keyword>
<keyword evidence="5 15" id="KW-0489">Methyltransferase</keyword>
<dbReference type="InterPro" id="IPR021721">
    <property type="entry name" value="Znf_CCCH-type_TRM13"/>
</dbReference>
<evidence type="ECO:0000256" key="7">
    <source>
        <dbReference type="ARBA" id="ARBA00022691"/>
    </source>
</evidence>
<dbReference type="RefSeq" id="XP_020075484.1">
    <property type="nucleotide sequence ID" value="XM_020219762.1"/>
</dbReference>
<keyword evidence="7 15" id="KW-0949">S-adenosyl-L-methionine</keyword>
<dbReference type="PROSITE" id="PS51800">
    <property type="entry name" value="ZF_CHHC_U11_48K"/>
    <property type="match status" value="1"/>
</dbReference>
<comment type="catalytic activity">
    <reaction evidence="12 15">
        <text>cytidine(4) in tRNA(Pro) + S-adenosyl-L-methionine = 2'-O-methylcytidine(4) in tRNA(Pro) + S-adenosyl-L-homocysteine + H(+)</text>
        <dbReference type="Rhea" id="RHEA:32767"/>
        <dbReference type="Rhea" id="RHEA-COMP:10397"/>
        <dbReference type="Rhea" id="RHEA-COMP:10398"/>
        <dbReference type="ChEBI" id="CHEBI:15378"/>
        <dbReference type="ChEBI" id="CHEBI:57856"/>
        <dbReference type="ChEBI" id="CHEBI:59789"/>
        <dbReference type="ChEBI" id="CHEBI:74495"/>
        <dbReference type="ChEBI" id="CHEBI:82748"/>
        <dbReference type="EC" id="2.1.1.225"/>
    </reaction>
</comment>
<evidence type="ECO:0000256" key="11">
    <source>
        <dbReference type="ARBA" id="ARBA00022833"/>
    </source>
</evidence>
<dbReference type="Pfam" id="PF11722">
    <property type="entry name" value="zf-TRM13_CCCH"/>
    <property type="match status" value="1"/>
</dbReference>
<evidence type="ECO:0000256" key="8">
    <source>
        <dbReference type="ARBA" id="ARBA00022694"/>
    </source>
</evidence>
<evidence type="ECO:0000256" key="12">
    <source>
        <dbReference type="ARBA" id="ARBA00048165"/>
    </source>
</evidence>
<keyword evidence="11 15" id="KW-0862">Zinc</keyword>
<evidence type="ECO:0000256" key="1">
    <source>
        <dbReference type="ARBA" id="ARBA00002267"/>
    </source>
</evidence>
<dbReference type="GeneID" id="30994312"/>
<dbReference type="EC" id="2.1.1.225" evidence="3 15"/>
<evidence type="ECO:0000256" key="3">
    <source>
        <dbReference type="ARBA" id="ARBA00012810"/>
    </source>
</evidence>
<dbReference type="OrthoDB" id="258806at2759"/>
<evidence type="ECO:0000259" key="16">
    <source>
        <dbReference type="PROSITE" id="PS51800"/>
    </source>
</evidence>
<dbReference type="GO" id="GO:0106050">
    <property type="term" value="F:tRNA 2'-O-methyltransferase activity"/>
    <property type="evidence" value="ECO:0007669"/>
    <property type="project" value="UniProtKB-UniRule"/>
</dbReference>
<dbReference type="Pfam" id="PF05253">
    <property type="entry name" value="zf-U11-48K"/>
    <property type="match status" value="1"/>
</dbReference>
<evidence type="ECO:0000256" key="13">
    <source>
        <dbReference type="ARBA" id="ARBA00048635"/>
    </source>
</evidence>
<dbReference type="Proteomes" id="UP000095085">
    <property type="component" value="Unassembled WGS sequence"/>
</dbReference>
<keyword evidence="10 15" id="KW-0863">Zinc-finger</keyword>
<dbReference type="Pfam" id="PF05206">
    <property type="entry name" value="TRM13"/>
    <property type="match status" value="1"/>
</dbReference>
<dbReference type="PANTHER" id="PTHR12998:SF0">
    <property type="entry name" value="TRNA:M(4)X MODIFICATION ENZYME TRM13 HOMOLOG"/>
    <property type="match status" value="1"/>
</dbReference>
<dbReference type="InterPro" id="IPR039044">
    <property type="entry name" value="Trm13"/>
</dbReference>
<dbReference type="GO" id="GO:0008270">
    <property type="term" value="F:zinc ion binding"/>
    <property type="evidence" value="ECO:0007669"/>
    <property type="project" value="UniProtKB-KW"/>
</dbReference>
<dbReference type="PANTHER" id="PTHR12998">
    <property type="entry name" value="TRNA:M(4)X MODIFICATION ENZYME TRM13 HOMOLOG"/>
    <property type="match status" value="1"/>
</dbReference>
<sequence>MPETTIESNKRRKYDKKTQVKPNQCEFFLAKKNRRCSMQRKANQKYCSEHMSNDQDEAKGKRIPCPYDNQHTVWTKDLSVHLKKCNSRPKEEHEPWYEKDININLKGDSTEIDVTEEDKELLEEVLLDKYIPILKKAVSDFLDLKHEPSEHQGLDAKLLGLLKKKHALQHSSLIGNLKDRELLKRDNFYVEFGCGKGELSRSLNQCIMSDIKGGEEEEQTGKYGFGLIDRGVNRLKLDRRIIKDCEEGKFPYAHPIIRRSRIDIKDLKLDNFVLDLEPKKVVGISKHLCGAATDLTLKLIFNSTLLSENLDKFGGLLIAMCCRHACQYQQLLPQSQKYLYEKGFKTEESFKILKKIVSWAVSGFRENEEKSSEGDREDLGLLGRRLIDESRVWAINQILSDKGLIAEMFIYTDKEITLENSCLCIRPK</sequence>
<proteinExistence type="inferred from homology"/>
<evidence type="ECO:0000256" key="14">
    <source>
        <dbReference type="ARBA" id="ARBA00049393"/>
    </source>
</evidence>
<feature type="domain" description="CHHC U11-48K-type" evidence="16">
    <location>
        <begin position="62"/>
        <end position="89"/>
    </location>
</feature>